<dbReference type="GO" id="GO:0005886">
    <property type="term" value="C:plasma membrane"/>
    <property type="evidence" value="ECO:0007669"/>
    <property type="project" value="UniProtKB-SubCell"/>
</dbReference>
<dbReference type="STRING" id="555512.SAMN04487993_1001311"/>
<gene>
    <name evidence="11" type="ORF">SAMN04487993_1001311</name>
</gene>
<dbReference type="EMBL" id="FNEJ01000001">
    <property type="protein sequence ID" value="SDI15593.1"/>
    <property type="molecule type" value="Genomic_DNA"/>
</dbReference>
<reference evidence="11 12" key="1">
    <citation type="submission" date="2016-10" db="EMBL/GenBank/DDBJ databases">
        <authorList>
            <person name="de Groot N.N."/>
        </authorList>
    </citation>
    <scope>NUCLEOTIDE SEQUENCE [LARGE SCALE GENOMIC DNA]</scope>
    <source>
        <strain evidence="11 12">DSM 26424</strain>
    </source>
</reference>
<comment type="similarity">
    <text evidence="3 10">Belongs to the FliL family.</text>
</comment>
<evidence type="ECO:0000313" key="11">
    <source>
        <dbReference type="EMBL" id="SDI15593.1"/>
    </source>
</evidence>
<evidence type="ECO:0000256" key="9">
    <source>
        <dbReference type="ARBA" id="ARBA00023136"/>
    </source>
</evidence>
<evidence type="ECO:0000256" key="7">
    <source>
        <dbReference type="ARBA" id="ARBA00022779"/>
    </source>
</evidence>
<keyword evidence="10" id="KW-0997">Cell inner membrane</keyword>
<accession>A0A1G8I9P5</accession>
<dbReference type="Pfam" id="PF03748">
    <property type="entry name" value="FliL"/>
    <property type="match status" value="1"/>
</dbReference>
<dbReference type="GO" id="GO:0009425">
    <property type="term" value="C:bacterial-type flagellum basal body"/>
    <property type="evidence" value="ECO:0007669"/>
    <property type="project" value="InterPro"/>
</dbReference>
<dbReference type="Proteomes" id="UP000199093">
    <property type="component" value="Unassembled WGS sequence"/>
</dbReference>
<evidence type="ECO:0000256" key="2">
    <source>
        <dbReference type="ARBA" id="ARBA00004162"/>
    </source>
</evidence>
<dbReference type="GO" id="GO:0006935">
    <property type="term" value="P:chemotaxis"/>
    <property type="evidence" value="ECO:0007669"/>
    <property type="project" value="UniProtKB-KW"/>
</dbReference>
<keyword evidence="5 10" id="KW-0145">Chemotaxis</keyword>
<keyword evidence="4" id="KW-1003">Cell membrane</keyword>
<keyword evidence="11" id="KW-0282">Flagellum</keyword>
<comment type="function">
    <text evidence="1 10">Controls the rotational direction of flagella during chemotaxis.</text>
</comment>
<proteinExistence type="inferred from homology"/>
<keyword evidence="11" id="KW-0969">Cilium</keyword>
<protein>
    <recommendedName>
        <fullName evidence="10">Flagellar protein FliL</fullName>
    </recommendedName>
</protein>
<comment type="subcellular location">
    <subcellularLocation>
        <location evidence="10">Cell inner membrane</location>
    </subcellularLocation>
    <subcellularLocation>
        <location evidence="2">Cell membrane</location>
        <topology evidence="2">Single-pass membrane protein</topology>
    </subcellularLocation>
</comment>
<feature type="transmembrane region" description="Helical" evidence="10">
    <location>
        <begin position="22"/>
        <end position="43"/>
    </location>
</feature>
<evidence type="ECO:0000256" key="1">
    <source>
        <dbReference type="ARBA" id="ARBA00002254"/>
    </source>
</evidence>
<keyword evidence="6 10" id="KW-0812">Transmembrane</keyword>
<keyword evidence="8 10" id="KW-1133">Transmembrane helix</keyword>
<keyword evidence="12" id="KW-1185">Reference proteome</keyword>
<sequence>MTDATADAAGADEPPKKKPSKLPLIAGLVLAILGGGGGFYAAWSGLLPIGGGSDSAHPEEAEHAAEGHDPAATVAFLELPQLIASLGPGSAMQHLRFRASLEVDQAHLPEVTLLQPRILDVLNTYLRALEPQDVEAQGALIQLRSQMLRRIQLVTGEDRVRDLLVTEFVLN</sequence>
<organism evidence="11 12">
    <name type="scientific">Salipiger marinus</name>
    <dbReference type="NCBI Taxonomy" id="555512"/>
    <lineage>
        <taxon>Bacteria</taxon>
        <taxon>Pseudomonadati</taxon>
        <taxon>Pseudomonadota</taxon>
        <taxon>Alphaproteobacteria</taxon>
        <taxon>Rhodobacterales</taxon>
        <taxon>Roseobacteraceae</taxon>
        <taxon>Salipiger</taxon>
    </lineage>
</organism>
<keyword evidence="11" id="KW-0966">Cell projection</keyword>
<dbReference type="AlphaFoldDB" id="A0A1G8I9P5"/>
<evidence type="ECO:0000256" key="6">
    <source>
        <dbReference type="ARBA" id="ARBA00022692"/>
    </source>
</evidence>
<evidence type="ECO:0000256" key="10">
    <source>
        <dbReference type="RuleBase" id="RU364125"/>
    </source>
</evidence>
<dbReference type="GO" id="GO:0071973">
    <property type="term" value="P:bacterial-type flagellum-dependent cell motility"/>
    <property type="evidence" value="ECO:0007669"/>
    <property type="project" value="InterPro"/>
</dbReference>
<name>A0A1G8I9P5_9RHOB</name>
<dbReference type="RefSeq" id="WP_089842697.1">
    <property type="nucleotide sequence ID" value="NZ_FNEJ01000001.1"/>
</dbReference>
<evidence type="ECO:0000313" key="12">
    <source>
        <dbReference type="Proteomes" id="UP000199093"/>
    </source>
</evidence>
<evidence type="ECO:0000256" key="8">
    <source>
        <dbReference type="ARBA" id="ARBA00022989"/>
    </source>
</evidence>
<evidence type="ECO:0000256" key="4">
    <source>
        <dbReference type="ARBA" id="ARBA00022475"/>
    </source>
</evidence>
<evidence type="ECO:0000256" key="3">
    <source>
        <dbReference type="ARBA" id="ARBA00008281"/>
    </source>
</evidence>
<dbReference type="OrthoDB" id="7619358at2"/>
<keyword evidence="7 10" id="KW-0283">Flagellar rotation</keyword>
<keyword evidence="9 10" id="KW-0472">Membrane</keyword>
<dbReference type="InterPro" id="IPR005503">
    <property type="entry name" value="FliL"/>
</dbReference>
<evidence type="ECO:0000256" key="5">
    <source>
        <dbReference type="ARBA" id="ARBA00022500"/>
    </source>
</evidence>